<name>A0A364XVU6_9BACT</name>
<dbReference type="EMBL" id="QMFY01000019">
    <property type="protein sequence ID" value="RAV98274.1"/>
    <property type="molecule type" value="Genomic_DNA"/>
</dbReference>
<proteinExistence type="predicted"/>
<keyword evidence="2" id="KW-1185">Reference proteome</keyword>
<sequence>MSPWDLVPASSVFVYETNDCKSCVEQLQQTSMWSILRKAAFYEKPADSLSTIFDVLNANRTGKLISAHTTRKDDFDFIFYIPAGKSAAVPEAWSKLKVSEREFNGIKIYELSLHKQIFSWSLIDQVWVGSFTPFLIEDVIRTYAADDGSPFKNDIAAAYQLAPVKSDAGNLYVNIKKFGQWLSSFTTESPDLIKYLGQSSLLDIKSTPESLVLNGLSLDSADQRFLLSIFTNQVPVPFNLKTVVSNRSVMFMSYGISDGTKFGDALQKFAARKKPKFKDSIAYVNNMTGVKVENLYSSIGKEIGVCFLESKDETLSKVLLLETSNGDQWIQSLNTIAEKTSVDTIFAETYSDYEIREVPVVNFAEKILWPLVTDFPNCFYTRTGNIIVMAQNLDELKEFLDDIDQENTWGKSVAQNKFLESTLLEANISLYLNTPMAWNILTHSLHPKWARFVKEHQESLDALGMGAVQLSHLNNSYYTNAIWSFDESASAAVTNDKNDKKDNKDRNKTNKYLTNFSESISRFFVVQNHSTKKDDVFIQDSSNTVSLVGDDGKVLWSVDVNKPIQGDISQIDYFNNGKLQVLFATAGQLHLIDRLGNYVSPFPLTIKENDPDFLSIVDYDHSKKYRFLISGKSGKLWMHDKGGENLEGWQPKAVGGKLSTAAHHHRIRGKDYLIAVREDGTALLMNRRGETLKNFPLNLDARFSGDYYLETGNSTATTSFVVVSRDGLRIKFNLEGKILSRESLIKTSPDAVFKLIRDKNDRNYVIVRQDSRRLTVLDENLHEVLSADFIGNNAVDVKLYTFGGGKEYITLTDKTQDLSFVYDTKGNLLTNVPIESRSIIVRPSRTDKPKVFAIEGKSLSIMPL</sequence>
<organism evidence="1 2">
    <name type="scientific">Pseudochryseolinea flava</name>
    <dbReference type="NCBI Taxonomy" id="2059302"/>
    <lineage>
        <taxon>Bacteria</taxon>
        <taxon>Pseudomonadati</taxon>
        <taxon>Bacteroidota</taxon>
        <taxon>Cytophagia</taxon>
        <taxon>Cytophagales</taxon>
        <taxon>Fulvivirgaceae</taxon>
        <taxon>Pseudochryseolinea</taxon>
    </lineage>
</organism>
<accession>A0A364XVU6</accession>
<dbReference type="SUPFAM" id="SSF101898">
    <property type="entry name" value="NHL repeat"/>
    <property type="match status" value="1"/>
</dbReference>
<dbReference type="Proteomes" id="UP000251889">
    <property type="component" value="Unassembled WGS sequence"/>
</dbReference>
<reference evidence="1 2" key="1">
    <citation type="submission" date="2018-06" db="EMBL/GenBank/DDBJ databases">
        <title>Chryseolinea flavus sp. nov., a member of the phylum Bacteroidetes isolated from soil.</title>
        <authorList>
            <person name="Li Y."/>
            <person name="Wang J."/>
        </authorList>
    </citation>
    <scope>NUCLEOTIDE SEQUENCE [LARGE SCALE GENOMIC DNA]</scope>
    <source>
        <strain evidence="1 2">SDU1-6</strain>
    </source>
</reference>
<comment type="caution">
    <text evidence="1">The sequence shown here is derived from an EMBL/GenBank/DDBJ whole genome shotgun (WGS) entry which is preliminary data.</text>
</comment>
<dbReference type="AlphaFoldDB" id="A0A364XVU6"/>
<evidence type="ECO:0000313" key="1">
    <source>
        <dbReference type="EMBL" id="RAV98274.1"/>
    </source>
</evidence>
<protein>
    <submittedName>
        <fullName evidence="1">Uncharacterized protein</fullName>
    </submittedName>
</protein>
<gene>
    <name evidence="1" type="ORF">DQQ10_24300</name>
</gene>
<evidence type="ECO:0000313" key="2">
    <source>
        <dbReference type="Proteomes" id="UP000251889"/>
    </source>
</evidence>